<protein>
    <submittedName>
        <fullName evidence="6">TBC1 domain family member 31</fullName>
    </submittedName>
</protein>
<reference evidence="6" key="2">
    <citation type="submission" date="2025-04" db="UniProtKB">
        <authorList>
            <consortium name="RefSeq"/>
        </authorList>
    </citation>
    <scope>IDENTIFICATION</scope>
    <source>
        <strain evidence="6">Aabys</strain>
    </source>
</reference>
<organism evidence="4">
    <name type="scientific">Musca domestica</name>
    <name type="common">House fly</name>
    <dbReference type="NCBI Taxonomy" id="7370"/>
    <lineage>
        <taxon>Eukaryota</taxon>
        <taxon>Metazoa</taxon>
        <taxon>Ecdysozoa</taxon>
        <taxon>Arthropoda</taxon>
        <taxon>Hexapoda</taxon>
        <taxon>Insecta</taxon>
        <taxon>Pterygota</taxon>
        <taxon>Neoptera</taxon>
        <taxon>Endopterygota</taxon>
        <taxon>Diptera</taxon>
        <taxon>Brachycera</taxon>
        <taxon>Muscomorpha</taxon>
        <taxon>Muscoidea</taxon>
        <taxon>Muscidae</taxon>
        <taxon>Musca</taxon>
    </lineage>
</organism>
<dbReference type="GO" id="GO:0036064">
    <property type="term" value="C:ciliary basal body"/>
    <property type="evidence" value="ECO:0007669"/>
    <property type="project" value="TreeGrafter"/>
</dbReference>
<dbReference type="InterPro" id="IPR051570">
    <property type="entry name" value="TBC1_cilium_biogenesis"/>
</dbReference>
<dbReference type="GeneID" id="101893624"/>
<dbReference type="InterPro" id="IPR015943">
    <property type="entry name" value="WD40/YVTN_repeat-like_dom_sf"/>
</dbReference>
<dbReference type="PANTHER" id="PTHR19853:SF1">
    <property type="entry name" value="TBC1 DOMAIN FAMILY MEMBER 31"/>
    <property type="match status" value="1"/>
</dbReference>
<dbReference type="InterPro" id="IPR036322">
    <property type="entry name" value="WD40_repeat_dom_sf"/>
</dbReference>
<evidence type="ECO:0000256" key="3">
    <source>
        <dbReference type="SAM" id="MobiDB-lite"/>
    </source>
</evidence>
<dbReference type="KEGG" id="mde:101893624"/>
<evidence type="ECO:0000313" key="4">
    <source>
        <dbReference type="EnsemblMetazoa" id="MDOA008818-PA"/>
    </source>
</evidence>
<dbReference type="SUPFAM" id="SSF50978">
    <property type="entry name" value="WD40 repeat-like"/>
    <property type="match status" value="1"/>
</dbReference>
<evidence type="ECO:0000313" key="6">
    <source>
        <dbReference type="RefSeq" id="XP_005176828.1"/>
    </source>
</evidence>
<reference evidence="4" key="1">
    <citation type="submission" date="2020-05" db="UniProtKB">
        <authorList>
            <consortium name="EnsemblMetazoa"/>
        </authorList>
    </citation>
    <scope>IDENTIFICATION</scope>
    <source>
        <strain evidence="4">Aabys</strain>
    </source>
</reference>
<dbReference type="PANTHER" id="PTHR19853">
    <property type="entry name" value="WD REPEAT CONTAINING PROTEIN 3 WDR3"/>
    <property type="match status" value="1"/>
</dbReference>
<dbReference type="eggNOG" id="KOG1093">
    <property type="taxonomic scope" value="Eukaryota"/>
</dbReference>
<evidence type="ECO:0000256" key="2">
    <source>
        <dbReference type="ARBA" id="ARBA00022737"/>
    </source>
</evidence>
<dbReference type="RefSeq" id="XP_005176828.1">
    <property type="nucleotide sequence ID" value="XM_005176771.3"/>
</dbReference>
<keyword evidence="5" id="KW-1185">Reference proteome</keyword>
<dbReference type="EnsemblMetazoa" id="MDOA008818-RA">
    <property type="protein sequence ID" value="MDOA008818-PA"/>
    <property type="gene ID" value="MDOA008818"/>
</dbReference>
<dbReference type="VEuPathDB" id="VectorBase:MDOA008818"/>
<accession>A0A1I8MVB6</accession>
<keyword evidence="1" id="KW-0853">WD repeat</keyword>
<evidence type="ECO:0000256" key="1">
    <source>
        <dbReference type="ARBA" id="ARBA00022574"/>
    </source>
</evidence>
<dbReference type="VEuPathDB" id="VectorBase:MDOMA2_016221"/>
<dbReference type="InterPro" id="IPR035969">
    <property type="entry name" value="Rab-GAP_TBC_sf"/>
</dbReference>
<evidence type="ECO:0000313" key="5">
    <source>
        <dbReference type="Proteomes" id="UP001652621"/>
    </source>
</evidence>
<gene>
    <name evidence="4" type="primary">101893624</name>
    <name evidence="6" type="synonym">LOC101893624</name>
</gene>
<dbReference type="Gene3D" id="1.10.472.80">
    <property type="entry name" value="Ypt/Rab-GAP domain of gyp1p, domain 3"/>
    <property type="match status" value="1"/>
</dbReference>
<dbReference type="GO" id="GO:0060271">
    <property type="term" value="P:cilium assembly"/>
    <property type="evidence" value="ECO:0007669"/>
    <property type="project" value="TreeGrafter"/>
</dbReference>
<feature type="region of interest" description="Disordered" evidence="3">
    <location>
        <begin position="1"/>
        <end position="23"/>
    </location>
</feature>
<dbReference type="AlphaFoldDB" id="A0A1I8MVB6"/>
<dbReference type="STRING" id="7370.A0A1I8MVB6"/>
<proteinExistence type="predicted"/>
<dbReference type="SUPFAM" id="SSF47923">
    <property type="entry name" value="Ypt/Rab-GAP domain of gyp1p"/>
    <property type="match status" value="1"/>
</dbReference>
<sequence>MEINPTETNLAEELPTNCDDNEKSAKCSLHTKKIAFKLKENNGNILTIHHTVRENDKMLRIVISVACFDMRGLQLVAVDRRGTIFVFDLVARRYWRHADILAKPSAITASYKEHNQYIVGNKEGFIVLLDVDKTQFLHKNKISNDVINEITFPGQPLEPKCLMLIRAGRSAIIMDFQKFTCTHRLDFDKLQMSLKYASYLPQSENILTCFTNDSIHIWSGVSLEVIRVIYPIRLRDKKLQTEEALPELTLDYDKTGEQCANINTGHGLIAAYAYRMDGSIFALSTWDKFLLFLSPYTFELTSLVNCKNFVLLHLSLLTKPNDQFLIGLTNRGSVVMFDCINTEYKLIIDIGPARSIKPSLDNKYLTIGRSSGELALWSICHLLSVLKSQQECMTILRTAFKQTKPFKLPSTELDGKFQDEIKKLLTPHRLQQILQEFHCYPAKYRSLIWCSLLVLPHNKVQYSDLVQMGTPPTIARRCRSINMKNDTLKRALIKCWSSLSQWCKVLAHSEILPDLIFPFVKIFQQNHLVAFEVCMTVITNQFQLFFEYHPLEPSSYLGLCANILQHYDKMLFDYFVAKDVTPTIYAWNLLKNSFSEVLDEEQWMCLWDNILSGPTYYLIFVVVAYNIMQKEILLRLPDKFIIERFYHDQNPVDVRKLILKTQKLLDKCPGHLHPKRYMSNFQPIPQKVYPKFLNYPNECLKKYEDKVLDLQSVNTAIDTRMRDLELEELEIMKRLEDGLRKEEHTKRLKEVEKYYQDTLRREEERINCQRKMLLLYRKELRHKKAEVAAALQEAEQRKGIFVKEHELHSLQYYIEQERMCNDINLMWAEEELQNQDLELLAQKSMEQHSTPSLTITYYDDICKLQHEQKRLNNDIRKIVSPQLATRDYKNKTQRTKKPIKSHSDFEAELEKCQMEFLSLTGP</sequence>
<dbReference type="Gene3D" id="2.130.10.10">
    <property type="entry name" value="YVTN repeat-like/Quinoprotein amine dehydrogenase"/>
    <property type="match status" value="1"/>
</dbReference>
<keyword evidence="2" id="KW-0677">Repeat</keyword>
<name>A0A1I8MVB6_MUSDO</name>
<dbReference type="Proteomes" id="UP001652621">
    <property type="component" value="Unplaced"/>
</dbReference>
<dbReference type="OrthoDB" id="5578278at2759"/>